<evidence type="ECO:0008006" key="4">
    <source>
        <dbReference type="Google" id="ProtNLM"/>
    </source>
</evidence>
<organism evidence="2 3">
    <name type="scientific">Dryococelus australis</name>
    <dbReference type="NCBI Taxonomy" id="614101"/>
    <lineage>
        <taxon>Eukaryota</taxon>
        <taxon>Metazoa</taxon>
        <taxon>Ecdysozoa</taxon>
        <taxon>Arthropoda</taxon>
        <taxon>Hexapoda</taxon>
        <taxon>Insecta</taxon>
        <taxon>Pterygota</taxon>
        <taxon>Neoptera</taxon>
        <taxon>Polyneoptera</taxon>
        <taxon>Phasmatodea</taxon>
        <taxon>Verophasmatodea</taxon>
        <taxon>Anareolatae</taxon>
        <taxon>Phasmatidae</taxon>
        <taxon>Eurycanthinae</taxon>
        <taxon>Dryococelus</taxon>
    </lineage>
</organism>
<evidence type="ECO:0000313" key="2">
    <source>
        <dbReference type="EMBL" id="KAJ8878449.1"/>
    </source>
</evidence>
<evidence type="ECO:0000313" key="3">
    <source>
        <dbReference type="Proteomes" id="UP001159363"/>
    </source>
</evidence>
<keyword evidence="3" id="KW-1185">Reference proteome</keyword>
<reference evidence="2 3" key="1">
    <citation type="submission" date="2023-02" db="EMBL/GenBank/DDBJ databases">
        <title>LHISI_Scaffold_Assembly.</title>
        <authorList>
            <person name="Stuart O.P."/>
            <person name="Cleave R."/>
            <person name="Magrath M.J.L."/>
            <person name="Mikheyev A.S."/>
        </authorList>
    </citation>
    <scope>NUCLEOTIDE SEQUENCE [LARGE SCALE GENOMIC DNA]</scope>
    <source>
        <strain evidence="2">Daus_M_001</strain>
        <tissue evidence="2">Leg muscle</tissue>
    </source>
</reference>
<sequence>MPNCYQRKSDRARWPEGTLEEAVSRGEAGDIGKREAEKYYRIPARTISRRIERNYCTRRGLGPEGKLGTENEKRFVRHIQNLSNVRFAPDRQTVRVLTYKFAENFNVQHKLSKKSEMAGYAWLNSSLNRSPELTIRQAEGLSVARVIEEHNLMDKPGHIFNVDESGFPLINRPGKVLTNNGSRSVHTTIPKERGENITLIDSFNAEGQYLSPVVITKDVYMNPKYSNISAEWFPRWFVKHFVPRKPTCKTVLIIGGHASHILSPSDNLERLKDKKRSKPIPASPETKQPRASSKGVKRRKTSHKGGLVSVQHVCKVAS</sequence>
<accession>A0ABQ9H2D1</accession>
<evidence type="ECO:0000256" key="1">
    <source>
        <dbReference type="SAM" id="MobiDB-lite"/>
    </source>
</evidence>
<protein>
    <recommendedName>
        <fullName evidence="4">HTH psq-type domain-containing protein</fullName>
    </recommendedName>
</protein>
<dbReference type="EMBL" id="JARBHB010000007">
    <property type="protein sequence ID" value="KAJ8878449.1"/>
    <property type="molecule type" value="Genomic_DNA"/>
</dbReference>
<comment type="caution">
    <text evidence="2">The sequence shown here is derived from an EMBL/GenBank/DDBJ whole genome shotgun (WGS) entry which is preliminary data.</text>
</comment>
<proteinExistence type="predicted"/>
<dbReference type="Proteomes" id="UP001159363">
    <property type="component" value="Chromosome 6"/>
</dbReference>
<name>A0ABQ9H2D1_9NEOP</name>
<feature type="region of interest" description="Disordered" evidence="1">
    <location>
        <begin position="268"/>
        <end position="318"/>
    </location>
</feature>
<gene>
    <name evidence="2" type="ORF">PR048_019027</name>
</gene>